<keyword evidence="7" id="KW-1185">Reference proteome</keyword>
<comment type="subcellular location">
    <subcellularLocation>
        <location evidence="1">Membrane</location>
        <topology evidence="1">Multi-pass membrane protein</topology>
    </subcellularLocation>
</comment>
<dbReference type="InterPro" id="IPR044234">
    <property type="entry name" value="TMEM230"/>
</dbReference>
<evidence type="ECO:0000256" key="6">
    <source>
        <dbReference type="SAM" id="Phobius"/>
    </source>
</evidence>
<accession>A0A8B8ZV47</accession>
<organism evidence="7 8">
    <name type="scientific">Phoenix dactylifera</name>
    <name type="common">Date palm</name>
    <dbReference type="NCBI Taxonomy" id="42345"/>
    <lineage>
        <taxon>Eukaryota</taxon>
        <taxon>Viridiplantae</taxon>
        <taxon>Streptophyta</taxon>
        <taxon>Embryophyta</taxon>
        <taxon>Tracheophyta</taxon>
        <taxon>Spermatophyta</taxon>
        <taxon>Magnoliopsida</taxon>
        <taxon>Liliopsida</taxon>
        <taxon>Arecaceae</taxon>
        <taxon>Coryphoideae</taxon>
        <taxon>Phoeniceae</taxon>
        <taxon>Phoenix</taxon>
    </lineage>
</organism>
<evidence type="ECO:0000256" key="1">
    <source>
        <dbReference type="ARBA" id="ARBA00004141"/>
    </source>
</evidence>
<dbReference type="Pfam" id="PF05915">
    <property type="entry name" value="TMEM_230_134"/>
    <property type="match status" value="1"/>
</dbReference>
<dbReference type="PANTHER" id="PTHR15664">
    <property type="entry name" value="C20ORF30 PROTEIN"/>
    <property type="match status" value="1"/>
</dbReference>
<keyword evidence="3 6" id="KW-0812">Transmembrane</keyword>
<comment type="similarity">
    <text evidence="2">Belongs to the TMEM134/TMEM230 family.</text>
</comment>
<protein>
    <submittedName>
        <fullName evidence="8">Transmembrane protein 230-like isoform X1</fullName>
    </submittedName>
</protein>
<keyword evidence="5 6" id="KW-0472">Membrane</keyword>
<dbReference type="GeneID" id="103717448"/>
<dbReference type="PANTHER" id="PTHR15664:SF21">
    <property type="entry name" value="TRANSMEMBRANE PROTEIN 230"/>
    <property type="match status" value="1"/>
</dbReference>
<keyword evidence="4 6" id="KW-1133">Transmembrane helix</keyword>
<dbReference type="RefSeq" id="XP_038975388.1">
    <property type="nucleotide sequence ID" value="XM_039119460.1"/>
</dbReference>
<dbReference type="GO" id="GO:0016020">
    <property type="term" value="C:membrane"/>
    <property type="evidence" value="ECO:0007669"/>
    <property type="project" value="UniProtKB-SubCell"/>
</dbReference>
<evidence type="ECO:0000256" key="5">
    <source>
        <dbReference type="ARBA" id="ARBA00023136"/>
    </source>
</evidence>
<evidence type="ECO:0000256" key="3">
    <source>
        <dbReference type="ARBA" id="ARBA00022692"/>
    </source>
</evidence>
<dbReference type="GO" id="GO:0012505">
    <property type="term" value="C:endomembrane system"/>
    <property type="evidence" value="ECO:0007669"/>
    <property type="project" value="TreeGrafter"/>
</dbReference>
<sequence length="153" mass="17209">MLLFFFFPPSNEKHEPLVLSLMVSTAYRSPSGGPTDMASRRHVRYTPLSREDGDDDSGMVREEDLRFAYNPKALDRVPWKSIALALFLLALGSVLLFLSFFILTGHMGGDQSQAYGLMVLGILAFLPGFYETRIAYYSWRGAPGYRFASIPNK</sequence>
<evidence type="ECO:0000256" key="2">
    <source>
        <dbReference type="ARBA" id="ARBA00007743"/>
    </source>
</evidence>
<dbReference type="AlphaFoldDB" id="A0A8B8ZV47"/>
<dbReference type="Proteomes" id="UP000228380">
    <property type="component" value="Unplaced"/>
</dbReference>
<evidence type="ECO:0000313" key="7">
    <source>
        <dbReference type="Proteomes" id="UP000228380"/>
    </source>
</evidence>
<proteinExistence type="inferred from homology"/>
<evidence type="ECO:0000313" key="8">
    <source>
        <dbReference type="RefSeq" id="XP_038975388.1"/>
    </source>
</evidence>
<evidence type="ECO:0000256" key="4">
    <source>
        <dbReference type="ARBA" id="ARBA00022989"/>
    </source>
</evidence>
<gene>
    <name evidence="8" type="primary">LOC103717448</name>
</gene>
<reference evidence="8" key="1">
    <citation type="submission" date="2025-08" db="UniProtKB">
        <authorList>
            <consortium name="RefSeq"/>
        </authorList>
    </citation>
    <scope>IDENTIFICATION</scope>
    <source>
        <tissue evidence="8">Young leaves</tissue>
    </source>
</reference>
<dbReference type="OrthoDB" id="5597044at2759"/>
<dbReference type="InterPro" id="IPR008590">
    <property type="entry name" value="TMEM_230/134"/>
</dbReference>
<feature type="transmembrane region" description="Helical" evidence="6">
    <location>
        <begin position="82"/>
        <end position="102"/>
    </location>
</feature>
<name>A0A8B8ZV47_PHODC</name>
<feature type="transmembrane region" description="Helical" evidence="6">
    <location>
        <begin position="114"/>
        <end position="130"/>
    </location>
</feature>